<keyword evidence="2" id="KW-0121">Carboxypeptidase</keyword>
<comment type="caution">
    <text evidence="2">The sequence shown here is derived from an EMBL/GenBank/DDBJ whole genome shotgun (WGS) entry which is preliminary data.</text>
</comment>
<keyword evidence="2" id="KW-0645">Protease</keyword>
<dbReference type="RefSeq" id="WP_194503892.1">
    <property type="nucleotide sequence ID" value="NZ_JADIVZ010000006.1"/>
</dbReference>
<proteinExistence type="predicted"/>
<evidence type="ECO:0000313" key="2">
    <source>
        <dbReference type="EMBL" id="MBF4162630.1"/>
    </source>
</evidence>
<protein>
    <submittedName>
        <fullName evidence="2">Carboxypeptidase regulatory-like domain-containing protein</fullName>
    </submittedName>
</protein>
<evidence type="ECO:0000313" key="3">
    <source>
        <dbReference type="Proteomes" id="UP000656804"/>
    </source>
</evidence>
<sequence length="258" mass="27952">MVPRTLLAGLALALTPGLVALAPAPAHAEKVPPPYISGVVVDDLGRPVDDVLVEAKAIDWSDYTLRTWGSAFTYANQNLDGPQHGYFHVEIKDPDTGKNRLGLYDLRISKDGYDTAVVEDVRLKAKTRTKLGDIVLERLKAKTRTTATAVDKSLVKGQQAKLKVAVKGAQNPGGDLIVQGIGKKRTVTLKPGMHGKALINFGRLKKTGTYTARVVYTGSEGDPRTKGSQAKPVTFKVTKPTKRSRRATAPRIVDVFSW</sequence>
<keyword evidence="3" id="KW-1185">Reference proteome</keyword>
<name>A0A930V2N2_9ACTN</name>
<dbReference type="Gene3D" id="2.60.40.1120">
    <property type="entry name" value="Carboxypeptidase-like, regulatory domain"/>
    <property type="match status" value="1"/>
</dbReference>
<dbReference type="Proteomes" id="UP000656804">
    <property type="component" value="Unassembled WGS sequence"/>
</dbReference>
<gene>
    <name evidence="2" type="ORF">ISG29_13110</name>
</gene>
<dbReference type="GO" id="GO:0004180">
    <property type="term" value="F:carboxypeptidase activity"/>
    <property type="evidence" value="ECO:0007669"/>
    <property type="project" value="UniProtKB-KW"/>
</dbReference>
<feature type="signal peptide" evidence="1">
    <location>
        <begin position="1"/>
        <end position="28"/>
    </location>
</feature>
<reference evidence="2" key="1">
    <citation type="submission" date="2020-11" db="EMBL/GenBank/DDBJ databases">
        <title>Nocardioides sp. CBS4Y-1, whole genome shotgun sequence.</title>
        <authorList>
            <person name="Tuo L."/>
        </authorList>
    </citation>
    <scope>NUCLEOTIDE SEQUENCE</scope>
    <source>
        <strain evidence="2">CBS4Y-1</strain>
    </source>
</reference>
<dbReference type="AlphaFoldDB" id="A0A930V2N2"/>
<keyword evidence="2" id="KW-0378">Hydrolase</keyword>
<feature type="chain" id="PRO_5038101654" evidence="1">
    <location>
        <begin position="29"/>
        <end position="258"/>
    </location>
</feature>
<keyword evidence="1" id="KW-0732">Signal</keyword>
<organism evidence="2 3">
    <name type="scientific">Nocardioides acrostichi</name>
    <dbReference type="NCBI Taxonomy" id="2784339"/>
    <lineage>
        <taxon>Bacteria</taxon>
        <taxon>Bacillati</taxon>
        <taxon>Actinomycetota</taxon>
        <taxon>Actinomycetes</taxon>
        <taxon>Propionibacteriales</taxon>
        <taxon>Nocardioidaceae</taxon>
        <taxon>Nocardioides</taxon>
    </lineage>
</organism>
<evidence type="ECO:0000256" key="1">
    <source>
        <dbReference type="SAM" id="SignalP"/>
    </source>
</evidence>
<accession>A0A930V2N2</accession>
<dbReference type="EMBL" id="JADIVZ010000006">
    <property type="protein sequence ID" value="MBF4162630.1"/>
    <property type="molecule type" value="Genomic_DNA"/>
</dbReference>